<accession>A0ABV9YTA8</accession>
<comment type="caution">
    <text evidence="4">The sequence shown here is derived from an EMBL/GenBank/DDBJ whole genome shotgun (WGS) entry which is preliminary data.</text>
</comment>
<organism evidence="4 5">
    <name type="scientific">Actinomycetospora atypica</name>
    <dbReference type="NCBI Taxonomy" id="1290095"/>
    <lineage>
        <taxon>Bacteria</taxon>
        <taxon>Bacillati</taxon>
        <taxon>Actinomycetota</taxon>
        <taxon>Actinomycetes</taxon>
        <taxon>Pseudonocardiales</taxon>
        <taxon>Pseudonocardiaceae</taxon>
        <taxon>Actinomycetospora</taxon>
    </lineage>
</organism>
<dbReference type="PANTHER" id="PTHR43046:SF2">
    <property type="entry name" value="8-OXO-DGTP DIPHOSPHATASE-RELATED"/>
    <property type="match status" value="1"/>
</dbReference>
<reference evidence="5" key="1">
    <citation type="journal article" date="2019" name="Int. J. Syst. Evol. Microbiol.">
        <title>The Global Catalogue of Microorganisms (GCM) 10K type strain sequencing project: providing services to taxonomists for standard genome sequencing and annotation.</title>
        <authorList>
            <consortium name="The Broad Institute Genomics Platform"/>
            <consortium name="The Broad Institute Genome Sequencing Center for Infectious Disease"/>
            <person name="Wu L."/>
            <person name="Ma J."/>
        </authorList>
    </citation>
    <scope>NUCLEOTIDE SEQUENCE [LARGE SCALE GENOMIC DNA]</scope>
    <source>
        <strain evidence="5">CGMCC 4.7093</strain>
    </source>
</reference>
<evidence type="ECO:0000256" key="2">
    <source>
        <dbReference type="ARBA" id="ARBA00022801"/>
    </source>
</evidence>
<dbReference type="InterPro" id="IPR015797">
    <property type="entry name" value="NUDIX_hydrolase-like_dom_sf"/>
</dbReference>
<feature type="domain" description="Nudix hydrolase" evidence="3">
    <location>
        <begin position="23"/>
        <end position="149"/>
    </location>
</feature>
<proteinExistence type="predicted"/>
<sequence length="162" mass="17326">MATERGASGDGWVRCAQGHRHWGRYGAAGLLLTDAGDVLLAHRVYWSHHGNTWGIPGGARDSAESAVRTALREAAEETGLDPADAVVGDATVDDHGGWSYTTVQVTLAGPRPDLAPLDGEATELRWVPVAEVVELELHPGFAAYWAERLAWSHGSNRTPGPR</sequence>
<dbReference type="SUPFAM" id="SSF55811">
    <property type="entry name" value="Nudix"/>
    <property type="match status" value="1"/>
</dbReference>
<dbReference type="RefSeq" id="WP_378038026.1">
    <property type="nucleotide sequence ID" value="NZ_JBHSIV010000025.1"/>
</dbReference>
<dbReference type="InterPro" id="IPR020084">
    <property type="entry name" value="NUDIX_hydrolase_CS"/>
</dbReference>
<comment type="cofactor">
    <cofactor evidence="1">
        <name>Mg(2+)</name>
        <dbReference type="ChEBI" id="CHEBI:18420"/>
    </cofactor>
</comment>
<evidence type="ECO:0000313" key="4">
    <source>
        <dbReference type="EMBL" id="MFC5064683.1"/>
    </source>
</evidence>
<dbReference type="PROSITE" id="PS51462">
    <property type="entry name" value="NUDIX"/>
    <property type="match status" value="1"/>
</dbReference>
<dbReference type="Proteomes" id="UP001595947">
    <property type="component" value="Unassembled WGS sequence"/>
</dbReference>
<name>A0ABV9YTA8_9PSEU</name>
<evidence type="ECO:0000259" key="3">
    <source>
        <dbReference type="PROSITE" id="PS51462"/>
    </source>
</evidence>
<dbReference type="InterPro" id="IPR000086">
    <property type="entry name" value="NUDIX_hydrolase_dom"/>
</dbReference>
<gene>
    <name evidence="4" type="ORF">ACFPBZ_20845</name>
</gene>
<dbReference type="Pfam" id="PF00293">
    <property type="entry name" value="NUDIX"/>
    <property type="match status" value="1"/>
</dbReference>
<dbReference type="EMBL" id="JBHSIV010000025">
    <property type="protein sequence ID" value="MFC5064683.1"/>
    <property type="molecule type" value="Genomic_DNA"/>
</dbReference>
<dbReference type="PANTHER" id="PTHR43046">
    <property type="entry name" value="GDP-MANNOSE MANNOSYL HYDROLASE"/>
    <property type="match status" value="1"/>
</dbReference>
<protein>
    <submittedName>
        <fullName evidence="4">NUDIX domain-containing protein</fullName>
    </submittedName>
</protein>
<evidence type="ECO:0000313" key="5">
    <source>
        <dbReference type="Proteomes" id="UP001595947"/>
    </source>
</evidence>
<keyword evidence="5" id="KW-1185">Reference proteome</keyword>
<dbReference type="Gene3D" id="3.90.79.10">
    <property type="entry name" value="Nucleoside Triphosphate Pyrophosphohydrolase"/>
    <property type="match status" value="1"/>
</dbReference>
<dbReference type="PROSITE" id="PS00893">
    <property type="entry name" value="NUDIX_BOX"/>
    <property type="match status" value="1"/>
</dbReference>
<evidence type="ECO:0000256" key="1">
    <source>
        <dbReference type="ARBA" id="ARBA00001946"/>
    </source>
</evidence>
<keyword evidence="2" id="KW-0378">Hydrolase</keyword>